<comment type="caution">
    <text evidence="3">The sequence shown here is derived from an EMBL/GenBank/DDBJ whole genome shotgun (WGS) entry which is preliminary data.</text>
</comment>
<dbReference type="RefSeq" id="XP_021875866.1">
    <property type="nucleotide sequence ID" value="XM_022025995.1"/>
</dbReference>
<evidence type="ECO:0000313" key="3">
    <source>
        <dbReference type="EMBL" id="ORY99540.1"/>
    </source>
</evidence>
<keyword evidence="4" id="KW-1185">Reference proteome</keyword>
<dbReference type="AlphaFoldDB" id="A0A1Y2G9J0"/>
<protein>
    <submittedName>
        <fullName evidence="3">Uncharacterized protein</fullName>
    </submittedName>
</protein>
<organism evidence="3 4">
    <name type="scientific">Lobosporangium transversale</name>
    <dbReference type="NCBI Taxonomy" id="64571"/>
    <lineage>
        <taxon>Eukaryota</taxon>
        <taxon>Fungi</taxon>
        <taxon>Fungi incertae sedis</taxon>
        <taxon>Mucoromycota</taxon>
        <taxon>Mortierellomycotina</taxon>
        <taxon>Mortierellomycetes</taxon>
        <taxon>Mortierellales</taxon>
        <taxon>Mortierellaceae</taxon>
        <taxon>Lobosporangium</taxon>
    </lineage>
</organism>
<name>A0A1Y2G9J0_9FUNG</name>
<dbReference type="InParanoid" id="A0A1Y2G9J0"/>
<dbReference type="Proteomes" id="UP000193648">
    <property type="component" value="Unassembled WGS sequence"/>
</dbReference>
<dbReference type="OrthoDB" id="2289096at2759"/>
<gene>
    <name evidence="3" type="ORF">BCR41DRAFT_364060</name>
</gene>
<feature type="coiled-coil region" evidence="1">
    <location>
        <begin position="150"/>
        <end position="184"/>
    </location>
</feature>
<evidence type="ECO:0000256" key="1">
    <source>
        <dbReference type="SAM" id="Coils"/>
    </source>
</evidence>
<feature type="region of interest" description="Disordered" evidence="2">
    <location>
        <begin position="92"/>
        <end position="128"/>
    </location>
</feature>
<feature type="compositionally biased region" description="Low complexity" evidence="2">
    <location>
        <begin position="92"/>
        <end position="102"/>
    </location>
</feature>
<sequence length="261" mass="28491">MRPVHTQTEPIKDFVCDLEPKAWVCSSSGLISHHSTLKVSCDAGTSTSDVTSLTQASSKSCSSPHKRNCSCGGENSNEQLTAEAKTAVLNSTATSPTSPVSPFISSSLPGQSIEDNNINTGTNTSPKLSDAMATATINADSTPTSMSCTVSMESNEIVQLRQQNALLQAQLASLQRDLVAETRARMRTVIAMQDTREKFEMLSAMAYKKLKEMIFQRHVLEMKVRELRAQVDVQSSQGGMLLRHEQMQLQQLAQFQYQAAT</sequence>
<evidence type="ECO:0000256" key="2">
    <source>
        <dbReference type="SAM" id="MobiDB-lite"/>
    </source>
</evidence>
<proteinExistence type="predicted"/>
<accession>A0A1Y2G9J0</accession>
<dbReference type="EMBL" id="MCFF01000068">
    <property type="protein sequence ID" value="ORY99540.1"/>
    <property type="molecule type" value="Genomic_DNA"/>
</dbReference>
<keyword evidence="1" id="KW-0175">Coiled coil</keyword>
<reference evidence="3 4" key="1">
    <citation type="submission" date="2016-07" db="EMBL/GenBank/DDBJ databases">
        <title>Pervasive Adenine N6-methylation of Active Genes in Fungi.</title>
        <authorList>
            <consortium name="DOE Joint Genome Institute"/>
            <person name="Mondo S.J."/>
            <person name="Dannebaum R.O."/>
            <person name="Kuo R.C."/>
            <person name="Labutti K."/>
            <person name="Haridas S."/>
            <person name="Kuo A."/>
            <person name="Salamov A."/>
            <person name="Ahrendt S.R."/>
            <person name="Lipzen A."/>
            <person name="Sullivan W."/>
            <person name="Andreopoulos W.B."/>
            <person name="Clum A."/>
            <person name="Lindquist E."/>
            <person name="Daum C."/>
            <person name="Ramamoorthy G.K."/>
            <person name="Gryganskyi A."/>
            <person name="Culley D."/>
            <person name="Magnuson J.K."/>
            <person name="James T.Y."/>
            <person name="O'Malley M.A."/>
            <person name="Stajich J.E."/>
            <person name="Spatafora J.W."/>
            <person name="Visel A."/>
            <person name="Grigoriev I.V."/>
        </authorList>
    </citation>
    <scope>NUCLEOTIDE SEQUENCE [LARGE SCALE GENOMIC DNA]</scope>
    <source>
        <strain evidence="3 4">NRRL 3116</strain>
    </source>
</reference>
<feature type="compositionally biased region" description="Polar residues" evidence="2">
    <location>
        <begin position="103"/>
        <end position="127"/>
    </location>
</feature>
<dbReference type="GeneID" id="33567838"/>
<evidence type="ECO:0000313" key="4">
    <source>
        <dbReference type="Proteomes" id="UP000193648"/>
    </source>
</evidence>